<evidence type="ECO:0000313" key="6">
    <source>
        <dbReference type="Proteomes" id="UP000266673"/>
    </source>
</evidence>
<accession>A0A397V1W8</accession>
<evidence type="ECO:0000256" key="3">
    <source>
        <dbReference type="RuleBase" id="RU003616"/>
    </source>
</evidence>
<dbReference type="PANTHER" id="PTHR11527">
    <property type="entry name" value="HEAT-SHOCK PROTEIN 20 FAMILY MEMBER"/>
    <property type="match status" value="1"/>
</dbReference>
<dbReference type="AlphaFoldDB" id="A0A397V1W8"/>
<gene>
    <name evidence="5" type="ORF">C2G38_2190023</name>
</gene>
<comment type="similarity">
    <text evidence="2 3">Belongs to the small heat shock protein (HSP20) family.</text>
</comment>
<protein>
    <submittedName>
        <fullName evidence="5">HSP20-like chaperone</fullName>
    </submittedName>
</protein>
<dbReference type="STRING" id="44941.A0A397V1W8"/>
<dbReference type="InterPro" id="IPR002068">
    <property type="entry name" value="A-crystallin/Hsp20_dom"/>
</dbReference>
<keyword evidence="6" id="KW-1185">Reference proteome</keyword>
<feature type="domain" description="SHSP" evidence="4">
    <location>
        <begin position="42"/>
        <end position="152"/>
    </location>
</feature>
<dbReference type="Gene3D" id="2.60.40.790">
    <property type="match status" value="1"/>
</dbReference>
<organism evidence="5 6">
    <name type="scientific">Gigaspora rosea</name>
    <dbReference type="NCBI Taxonomy" id="44941"/>
    <lineage>
        <taxon>Eukaryota</taxon>
        <taxon>Fungi</taxon>
        <taxon>Fungi incertae sedis</taxon>
        <taxon>Mucoromycota</taxon>
        <taxon>Glomeromycotina</taxon>
        <taxon>Glomeromycetes</taxon>
        <taxon>Diversisporales</taxon>
        <taxon>Gigasporaceae</taxon>
        <taxon>Gigaspora</taxon>
    </lineage>
</organism>
<evidence type="ECO:0000259" key="4">
    <source>
        <dbReference type="PROSITE" id="PS01031"/>
    </source>
</evidence>
<proteinExistence type="inferred from homology"/>
<evidence type="ECO:0000256" key="1">
    <source>
        <dbReference type="ARBA" id="ARBA00023016"/>
    </source>
</evidence>
<dbReference type="PROSITE" id="PS01031">
    <property type="entry name" value="SHSP"/>
    <property type="match status" value="1"/>
</dbReference>
<dbReference type="InterPro" id="IPR008978">
    <property type="entry name" value="HSP20-like_chaperone"/>
</dbReference>
<dbReference type="SUPFAM" id="SSF49764">
    <property type="entry name" value="HSP20-like chaperones"/>
    <property type="match status" value="1"/>
</dbReference>
<dbReference type="Proteomes" id="UP000266673">
    <property type="component" value="Unassembled WGS sequence"/>
</dbReference>
<keyword evidence="1" id="KW-0346">Stress response</keyword>
<dbReference type="EMBL" id="QKWP01000678">
    <property type="protein sequence ID" value="RIB16405.1"/>
    <property type="molecule type" value="Genomic_DNA"/>
</dbReference>
<evidence type="ECO:0000313" key="5">
    <source>
        <dbReference type="EMBL" id="RIB16405.1"/>
    </source>
</evidence>
<name>A0A397V1W8_9GLOM</name>
<dbReference type="OrthoDB" id="1431247at2759"/>
<comment type="caution">
    <text evidence="5">The sequence shown here is derived from an EMBL/GenBank/DDBJ whole genome shotgun (WGS) entry which is preliminary data.</text>
</comment>
<sequence length="152" mass="17653">MAFFSNPTFPVNNYLFDGDTFYDNSFSCFRRDVDRILNDFRSDYYTFQPRVDARDVGDAFVIHADIPGVSKENINLDIRGDNLIISGESTRDNSYDTATEYVCERSFGRFSRTIALPFNVNLDKAEARYDQDVLEIKLPYEGNINRRRINIT</sequence>
<dbReference type="CDD" id="cd06464">
    <property type="entry name" value="ACD_sHsps-like"/>
    <property type="match status" value="1"/>
</dbReference>
<evidence type="ECO:0000256" key="2">
    <source>
        <dbReference type="PROSITE-ProRule" id="PRU00285"/>
    </source>
</evidence>
<reference evidence="5 6" key="1">
    <citation type="submission" date="2018-06" db="EMBL/GenBank/DDBJ databases">
        <title>Comparative genomics reveals the genomic features of Rhizophagus irregularis, R. cerebriforme, R. diaphanum and Gigaspora rosea, and their symbiotic lifestyle signature.</title>
        <authorList>
            <person name="Morin E."/>
            <person name="San Clemente H."/>
            <person name="Chen E.C.H."/>
            <person name="De La Providencia I."/>
            <person name="Hainaut M."/>
            <person name="Kuo A."/>
            <person name="Kohler A."/>
            <person name="Murat C."/>
            <person name="Tang N."/>
            <person name="Roy S."/>
            <person name="Loubradou J."/>
            <person name="Henrissat B."/>
            <person name="Grigoriev I.V."/>
            <person name="Corradi N."/>
            <person name="Roux C."/>
            <person name="Martin F.M."/>
        </authorList>
    </citation>
    <scope>NUCLEOTIDE SEQUENCE [LARGE SCALE GENOMIC DNA]</scope>
    <source>
        <strain evidence="5 6">DAOM 194757</strain>
    </source>
</reference>
<dbReference type="Pfam" id="PF00011">
    <property type="entry name" value="HSP20"/>
    <property type="match status" value="1"/>
</dbReference>
<dbReference type="InterPro" id="IPR031107">
    <property type="entry name" value="Small_HSP"/>
</dbReference>